<dbReference type="RefSeq" id="WP_097148910.1">
    <property type="nucleotide sequence ID" value="NZ_OBQC01000003.1"/>
</dbReference>
<reference evidence="3" key="1">
    <citation type="submission" date="2017-08" db="EMBL/GenBank/DDBJ databases">
        <authorList>
            <person name="Varghese N."/>
            <person name="Submissions S."/>
        </authorList>
    </citation>
    <scope>NUCLEOTIDE SEQUENCE [LARGE SCALE GENOMIC DNA]</scope>
    <source>
        <strain evidence="3">JC23</strain>
    </source>
</reference>
<proteinExistence type="predicted"/>
<sequence length="1064" mass="125363">MQNVLLSKIIPPDTSNHFMRRVGLAKKLSKISQAKLTILQSGAGYGKTSALTQITSDQNLLFSWYQVSDEDDDILPFMRHLFYSIQRVCDSFGTSLNGWDNLSMFPKLDELNKLYKMFVNEFYKIDTPLYIVIDDFHLVNHVFQINYVLNKIIENLPSHIHFIVATRQKLNWNCLFQLKMNGQLIECTEQDFAFSEEEIQVLFEDYFDCYLTITQVRKILDVTEGWAIAIILLALQLKDSDSTTSIDEITNLSLNEFFSYLSEEIFENMNSLQQDALLKFSIFPTFSFELIKQFYNETMAEQLKELLKIQGFIQHLNGQKEFRFHVLFQQFLEMKLKEKDEDEFTNLHVKAAQYFIDENKPMFALHHANKAKNELIIAEILVQFANFFINAGQFDYYLERIKELSDPIKADYYAIFFYEGECLRYKAQYEKAKKAYDQCLFYAEKLSDHYFILKTYAGIAHIYLDTIQPAFAEDYLEKALKIAERVNIEKEELYLLQRQYAENLVNLGKAYESEQWVKNMNLPEEVLYQGNLDVRTLLRQGKLNDAKMLIKLREAKEVLPLDAHRESDVLNSLILSMLGEIEESFVRANNCVINSERDFSQYAEAVAYLRRGHALLLLNPFEVKFAEQSYLKTIEIMDEIHVTRAKAESYMGLALVYSRNGNIDEGISYANLGLYETERVQDAWVSALLLATFTKINVENHSLTDALHYAKRAKELFSQCKDKYGQMVSSFWLSYIYFLKDDKDRFTLEFQQFVSICFNHQYEFFVQKITLLGPRNLLIFHQLLSYQLSIESNDDLKKLGQMIKYKEGVVVPRYFISVNLLGAFRIFRDYEEIDDKEWKREKAKELFLYLLLNKDRFVTKDELLHILWPNGNDVAMARDFKVIYNACLKVLEPERNAREESAYIIRKNSMYQLHPSISSSSDIEYFKKFASNGLAEKNPSLSIEWLQLSVSLYKGNLLEEFQHIEWLQQIRNELVNLYIQVIERIAQNLIRLKKFQDAVYWAEKLIQQDNTWEEGYRLLMLSYFQLNNRSQAVKWFEKCVEVLKNELNIEPMESTYEIYEMIVR</sequence>
<protein>
    <submittedName>
        <fullName evidence="2">Transcriptional regulator</fullName>
    </submittedName>
</protein>
<evidence type="ECO:0000313" key="3">
    <source>
        <dbReference type="Proteomes" id="UP000219252"/>
    </source>
</evidence>
<dbReference type="Pfam" id="PF03704">
    <property type="entry name" value="BTAD"/>
    <property type="match status" value="1"/>
</dbReference>
<keyword evidence="3" id="KW-1185">Reference proteome</keyword>
<dbReference type="Gene3D" id="1.25.40.10">
    <property type="entry name" value="Tetratricopeptide repeat domain"/>
    <property type="match status" value="3"/>
</dbReference>
<dbReference type="OrthoDB" id="1137593at2"/>
<dbReference type="Pfam" id="PF25873">
    <property type="entry name" value="WHD_MalT"/>
    <property type="match status" value="1"/>
</dbReference>
<dbReference type="SMART" id="SM01043">
    <property type="entry name" value="BTAD"/>
    <property type="match status" value="1"/>
</dbReference>
<dbReference type="PANTHER" id="PTHR35807:SF2">
    <property type="entry name" value="TRANSCRIPTIONAL ACTIVATOR DOMAIN"/>
    <property type="match status" value="1"/>
</dbReference>
<dbReference type="EMBL" id="OBQC01000003">
    <property type="protein sequence ID" value="SOC37591.1"/>
    <property type="molecule type" value="Genomic_DNA"/>
</dbReference>
<dbReference type="InterPro" id="IPR051677">
    <property type="entry name" value="AfsR-DnrI-RedD_regulator"/>
</dbReference>
<dbReference type="InterPro" id="IPR036388">
    <property type="entry name" value="WH-like_DNA-bd_sf"/>
</dbReference>
<dbReference type="PANTHER" id="PTHR35807">
    <property type="entry name" value="TRANSCRIPTIONAL REGULATOR REDD-RELATED"/>
    <property type="match status" value="1"/>
</dbReference>
<name>A0A285UB94_9BACL</name>
<accession>A0A285UB94</accession>
<dbReference type="SUPFAM" id="SSF48452">
    <property type="entry name" value="TPR-like"/>
    <property type="match status" value="3"/>
</dbReference>
<dbReference type="InterPro" id="IPR059106">
    <property type="entry name" value="WHD_MalT"/>
</dbReference>
<evidence type="ECO:0000313" key="2">
    <source>
        <dbReference type="EMBL" id="SOC37591.1"/>
    </source>
</evidence>
<dbReference type="Gene3D" id="1.10.10.10">
    <property type="entry name" value="Winged helix-like DNA-binding domain superfamily/Winged helix DNA-binding domain"/>
    <property type="match status" value="1"/>
</dbReference>
<dbReference type="InterPro" id="IPR005158">
    <property type="entry name" value="BTAD"/>
</dbReference>
<dbReference type="InterPro" id="IPR011990">
    <property type="entry name" value="TPR-like_helical_dom_sf"/>
</dbReference>
<evidence type="ECO:0000259" key="1">
    <source>
        <dbReference type="SMART" id="SM01043"/>
    </source>
</evidence>
<feature type="domain" description="Bacterial transcriptional activator" evidence="1">
    <location>
        <begin position="946"/>
        <end position="1063"/>
    </location>
</feature>
<dbReference type="Proteomes" id="UP000219252">
    <property type="component" value="Unassembled WGS sequence"/>
</dbReference>
<dbReference type="AlphaFoldDB" id="A0A285UB94"/>
<dbReference type="SMART" id="SM00028">
    <property type="entry name" value="TPR"/>
    <property type="match status" value="6"/>
</dbReference>
<organism evidence="2 3">
    <name type="scientific">Ureibacillus acetophenoni</name>
    <dbReference type="NCBI Taxonomy" id="614649"/>
    <lineage>
        <taxon>Bacteria</taxon>
        <taxon>Bacillati</taxon>
        <taxon>Bacillota</taxon>
        <taxon>Bacilli</taxon>
        <taxon>Bacillales</taxon>
        <taxon>Caryophanaceae</taxon>
        <taxon>Ureibacillus</taxon>
    </lineage>
</organism>
<dbReference type="InterPro" id="IPR019734">
    <property type="entry name" value="TPR_rpt"/>
</dbReference>
<gene>
    <name evidence="2" type="ORF">SAMN05877842_103282</name>
</gene>